<evidence type="ECO:0000313" key="1">
    <source>
        <dbReference type="EMBL" id="EJZ59577.1"/>
    </source>
</evidence>
<sequence>MPHFIRHHRKAAALIPGARRFNGGIERQQVGLVGNRADRVDDRRDLLRALAELRDQGRRLRDVVSDFPHFTGRLLDHLGALLGDFPGFHRDVISRAGAAGILLMLLDAGGDVRGEFHHFAQAPGGVVHRVVVGLEPHSLPALVDALELTLKQLTLVQPPPEILVSAAVDQLRSAEQAVMFTLEFGECVTHARQKILVRCENTAVEVEFDHRHRPVDCLKLGVGLAFLLHLGRHVHGELDHFDHAPRRILDRVVVGFEPDRLPLAVHALEGTGLELAVFQARPQFGVLRATAKLRGAEQAMRLADHLFGAVTHGFEKVVIGLQHHAIEVELDHRHGAVDGFEQAILFGDGVLKVVESGLMAIEKHVSSTWK</sequence>
<protein>
    <submittedName>
        <fullName evidence="1">Uncharacterized protein</fullName>
    </submittedName>
</protein>
<dbReference type="Proteomes" id="UP000006045">
    <property type="component" value="Chromosome"/>
</dbReference>
<dbReference type="AlphaFoldDB" id="A0A7U9GTG7"/>
<organism evidence="1 2">
    <name type="scientific">Pseudomonas fluorescens R124</name>
    <dbReference type="NCBI Taxonomy" id="743713"/>
    <lineage>
        <taxon>Bacteria</taxon>
        <taxon>Pseudomonadati</taxon>
        <taxon>Pseudomonadota</taxon>
        <taxon>Gammaproteobacteria</taxon>
        <taxon>Pseudomonadales</taxon>
        <taxon>Pseudomonadaceae</taxon>
        <taxon>Pseudomonas</taxon>
    </lineage>
</organism>
<dbReference type="EMBL" id="CM001561">
    <property type="protein sequence ID" value="EJZ59577.1"/>
    <property type="molecule type" value="Genomic_DNA"/>
</dbReference>
<reference evidence="1 2" key="1">
    <citation type="submission" date="2012-08" db="EMBL/GenBank/DDBJ databases">
        <title>The genome of cave-isolated P. fluorescens strain R124 demonstrates phenotypic adaptation to the mineral environment.</title>
        <authorList>
            <person name="Barton M.D."/>
            <person name="Petronio M."/>
            <person name="Giarrizzo J.G."/>
            <person name="Bowling B.V."/>
            <person name="Barton H.A."/>
        </authorList>
    </citation>
    <scope>NUCLEOTIDE SEQUENCE [LARGE SCALE GENOMIC DNA]</scope>
    <source>
        <strain evidence="1 2">R124</strain>
    </source>
</reference>
<name>A0A7U9GTG7_PSEFL</name>
<gene>
    <name evidence="1" type="ORF">I1A_003929</name>
</gene>
<accession>A0A7U9GTG7</accession>
<proteinExistence type="predicted"/>
<evidence type="ECO:0000313" key="2">
    <source>
        <dbReference type="Proteomes" id="UP000006045"/>
    </source>
</evidence>